<evidence type="ECO:0000256" key="4">
    <source>
        <dbReference type="ARBA" id="ARBA00022692"/>
    </source>
</evidence>
<keyword evidence="2 7" id="KW-0813">Transport</keyword>
<evidence type="ECO:0000259" key="8">
    <source>
        <dbReference type="PROSITE" id="PS50928"/>
    </source>
</evidence>
<keyword evidence="10" id="KW-1185">Reference proteome</keyword>
<name>V4IY80_9EURY</name>
<dbReference type="PANTHER" id="PTHR43163">
    <property type="entry name" value="DIPEPTIDE TRANSPORT SYSTEM PERMEASE PROTEIN DPPB-RELATED"/>
    <property type="match status" value="1"/>
</dbReference>
<dbReference type="CDD" id="cd06261">
    <property type="entry name" value="TM_PBP2"/>
    <property type="match status" value="1"/>
</dbReference>
<feature type="transmembrane region" description="Helical" evidence="7">
    <location>
        <begin position="105"/>
        <end position="128"/>
    </location>
</feature>
<dbReference type="AlphaFoldDB" id="V4IY80"/>
<protein>
    <submittedName>
        <fullName evidence="9">Binding-protein-dependent transporters inner membrane component</fullName>
    </submittedName>
</protein>
<dbReference type="GO" id="GO:0005886">
    <property type="term" value="C:plasma membrane"/>
    <property type="evidence" value="ECO:0007669"/>
    <property type="project" value="UniProtKB-SubCell"/>
</dbReference>
<dbReference type="InterPro" id="IPR045621">
    <property type="entry name" value="BPD_transp_1_N"/>
</dbReference>
<feature type="domain" description="ABC transmembrane type-1" evidence="8">
    <location>
        <begin position="101"/>
        <end position="324"/>
    </location>
</feature>
<dbReference type="STRING" id="1324957.K933_10492"/>
<accession>V4IY80</accession>
<dbReference type="PROSITE" id="PS50928">
    <property type="entry name" value="ABC_TM1"/>
    <property type="match status" value="1"/>
</dbReference>
<comment type="similarity">
    <text evidence="7">Belongs to the binding-protein-dependent transport system permease family.</text>
</comment>
<keyword evidence="3" id="KW-1003">Cell membrane</keyword>
<dbReference type="RefSeq" id="WP_023394681.1">
    <property type="nucleotide sequence ID" value="NZ_ASGZ01000034.1"/>
</dbReference>
<evidence type="ECO:0000256" key="2">
    <source>
        <dbReference type="ARBA" id="ARBA00022448"/>
    </source>
</evidence>
<dbReference type="Proteomes" id="UP000017840">
    <property type="component" value="Unassembled WGS sequence"/>
</dbReference>
<evidence type="ECO:0000256" key="7">
    <source>
        <dbReference type="RuleBase" id="RU363032"/>
    </source>
</evidence>
<feature type="transmembrane region" description="Helical" evidence="7">
    <location>
        <begin position="12"/>
        <end position="32"/>
    </location>
</feature>
<dbReference type="PATRIC" id="fig|1324957.4.peg.2129"/>
<gene>
    <name evidence="9" type="ORF">K933_10492</name>
</gene>
<dbReference type="Pfam" id="PF00528">
    <property type="entry name" value="BPD_transp_1"/>
    <property type="match status" value="1"/>
</dbReference>
<proteinExistence type="inferred from homology"/>
<keyword evidence="6 7" id="KW-0472">Membrane</keyword>
<dbReference type="Pfam" id="PF19300">
    <property type="entry name" value="BPD_transp_1_N"/>
    <property type="match status" value="1"/>
</dbReference>
<feature type="transmembrane region" description="Helical" evidence="7">
    <location>
        <begin position="271"/>
        <end position="295"/>
    </location>
</feature>
<sequence>MSKLTYLGKRLLMSIPVVWLGASMTWFIIFMGPVDPATRLLSEGQTRNPAAYEAAQTQLGLNRPPLEHYLDWTTNLFVFDLGQTWLLYQGSNVNALILDFLPRTLWLGFWAVLIAVFVGVPLGFYAGLRSNTAADYVASMGGIVWRAMPNFWLAIMLIAVLSNSEAIFFGFDWQSFGVPLDALTGSPNMSRIGSVEGFLAATKKVLPAALVLGSASMGNEMRIGRTAVLEVRNEDYIDFARAKNVSRRALVWKHILRNALVPLVPIITSEAFLLIGGSVLVETVFGINGIGWLFFQAAIQGDLPLVGTLMYVFILMIVGINLLQDLLYTLIDPRVGLEGN</sequence>
<dbReference type="InterPro" id="IPR035906">
    <property type="entry name" value="MetI-like_sf"/>
</dbReference>
<reference evidence="9 10" key="1">
    <citation type="journal article" date="2013" name="Genome Announc.">
        <title>Draft Genome Sequence of 'Candidatus Halobonum tyrrellensis' Strain G22, Isolated from the Hypersaline Waters of Lake Tyrrell, Australia.</title>
        <authorList>
            <person name="Ugalde J.A."/>
            <person name="Narasingarao P."/>
            <person name="Kuo S."/>
            <person name="Podell S."/>
            <person name="Allen E.E."/>
        </authorList>
    </citation>
    <scope>NUCLEOTIDE SEQUENCE [LARGE SCALE GENOMIC DNA]</scope>
    <source>
        <strain evidence="9 10">G22</strain>
    </source>
</reference>
<evidence type="ECO:0000256" key="3">
    <source>
        <dbReference type="ARBA" id="ARBA00022475"/>
    </source>
</evidence>
<keyword evidence="5 7" id="KW-1133">Transmembrane helix</keyword>
<evidence type="ECO:0000313" key="9">
    <source>
        <dbReference type="EMBL" id="ESP88112.1"/>
    </source>
</evidence>
<dbReference type="Gene3D" id="1.10.3720.10">
    <property type="entry name" value="MetI-like"/>
    <property type="match status" value="1"/>
</dbReference>
<dbReference type="OrthoDB" id="44105at2157"/>
<dbReference type="EMBL" id="ASGZ01000034">
    <property type="protein sequence ID" value="ESP88112.1"/>
    <property type="molecule type" value="Genomic_DNA"/>
</dbReference>
<dbReference type="PANTHER" id="PTHR43163:SF6">
    <property type="entry name" value="DIPEPTIDE TRANSPORT SYSTEM PERMEASE PROTEIN DPPB-RELATED"/>
    <property type="match status" value="1"/>
</dbReference>
<dbReference type="SUPFAM" id="SSF161098">
    <property type="entry name" value="MetI-like"/>
    <property type="match status" value="1"/>
</dbReference>
<comment type="subcellular location">
    <subcellularLocation>
        <location evidence="1 7">Cell membrane</location>
        <topology evidence="1 7">Multi-pass membrane protein</topology>
    </subcellularLocation>
</comment>
<evidence type="ECO:0000256" key="5">
    <source>
        <dbReference type="ARBA" id="ARBA00022989"/>
    </source>
</evidence>
<feature type="transmembrane region" description="Helical" evidence="7">
    <location>
        <begin position="149"/>
        <end position="171"/>
    </location>
</feature>
<evidence type="ECO:0000256" key="6">
    <source>
        <dbReference type="ARBA" id="ARBA00023136"/>
    </source>
</evidence>
<organism evidence="9 10">
    <name type="scientific">Candidatus Halobonum tyrrellensis G22</name>
    <dbReference type="NCBI Taxonomy" id="1324957"/>
    <lineage>
        <taxon>Archaea</taxon>
        <taxon>Methanobacteriati</taxon>
        <taxon>Methanobacteriota</taxon>
        <taxon>Stenosarchaea group</taxon>
        <taxon>Halobacteria</taxon>
        <taxon>Halobacteriales</taxon>
        <taxon>Haloferacaceae</taxon>
        <taxon>Candidatus Halobonum</taxon>
    </lineage>
</organism>
<feature type="transmembrane region" description="Helical" evidence="7">
    <location>
        <begin position="302"/>
        <end position="323"/>
    </location>
</feature>
<comment type="caution">
    <text evidence="9">The sequence shown here is derived from an EMBL/GenBank/DDBJ whole genome shotgun (WGS) entry which is preliminary data.</text>
</comment>
<evidence type="ECO:0000313" key="10">
    <source>
        <dbReference type="Proteomes" id="UP000017840"/>
    </source>
</evidence>
<keyword evidence="4 7" id="KW-0812">Transmembrane</keyword>
<dbReference type="GO" id="GO:0055085">
    <property type="term" value="P:transmembrane transport"/>
    <property type="evidence" value="ECO:0007669"/>
    <property type="project" value="InterPro"/>
</dbReference>
<dbReference type="eggNOG" id="arCOG00751">
    <property type="taxonomic scope" value="Archaea"/>
</dbReference>
<evidence type="ECO:0000256" key="1">
    <source>
        <dbReference type="ARBA" id="ARBA00004651"/>
    </source>
</evidence>
<dbReference type="InterPro" id="IPR000515">
    <property type="entry name" value="MetI-like"/>
</dbReference>